<name>A0A1B2DD25_9BACL</name>
<dbReference type="PANTHER" id="PTHR33908:SF11">
    <property type="entry name" value="MEMBRANE PROTEIN"/>
    <property type="match status" value="1"/>
</dbReference>
<feature type="domain" description="Glycosyltransferase RgtA/B/C/D-like" evidence="9">
    <location>
        <begin position="144"/>
        <end position="290"/>
    </location>
</feature>
<feature type="transmembrane region" description="Helical" evidence="8">
    <location>
        <begin position="79"/>
        <end position="102"/>
    </location>
</feature>
<evidence type="ECO:0000256" key="3">
    <source>
        <dbReference type="ARBA" id="ARBA00022676"/>
    </source>
</evidence>
<dbReference type="GO" id="GO:0016763">
    <property type="term" value="F:pentosyltransferase activity"/>
    <property type="evidence" value="ECO:0007669"/>
    <property type="project" value="TreeGrafter"/>
</dbReference>
<evidence type="ECO:0000256" key="8">
    <source>
        <dbReference type="SAM" id="Phobius"/>
    </source>
</evidence>
<evidence type="ECO:0000313" key="10">
    <source>
        <dbReference type="EMBL" id="ANY65602.1"/>
    </source>
</evidence>
<feature type="transmembrane region" description="Helical" evidence="8">
    <location>
        <begin position="488"/>
        <end position="508"/>
    </location>
</feature>
<dbReference type="PANTHER" id="PTHR33908">
    <property type="entry name" value="MANNOSYLTRANSFERASE YKCB-RELATED"/>
    <property type="match status" value="1"/>
</dbReference>
<feature type="transmembrane region" description="Helical" evidence="8">
    <location>
        <begin position="236"/>
        <end position="265"/>
    </location>
</feature>
<feature type="transmembrane region" description="Helical" evidence="8">
    <location>
        <begin position="122"/>
        <end position="144"/>
    </location>
</feature>
<feature type="transmembrane region" description="Helical" evidence="8">
    <location>
        <begin position="277"/>
        <end position="294"/>
    </location>
</feature>
<keyword evidence="3" id="KW-0328">Glycosyltransferase</keyword>
<dbReference type="InterPro" id="IPR038731">
    <property type="entry name" value="RgtA/B/C-like"/>
</dbReference>
<protein>
    <recommendedName>
        <fullName evidence="9">Glycosyltransferase RgtA/B/C/D-like domain-containing protein</fullName>
    </recommendedName>
</protein>
<feature type="transmembrane region" description="Helical" evidence="8">
    <location>
        <begin position="466"/>
        <end position="482"/>
    </location>
</feature>
<reference evidence="10" key="1">
    <citation type="submission" date="2016-08" db="EMBL/GenBank/DDBJ databases">
        <title>Complete Genome Seqeunce of Paenibacillus sp. BIHB 4019 from tea rhizoplane.</title>
        <authorList>
            <person name="Thakur R."/>
            <person name="Swarnkar M.K."/>
            <person name="Gulati A."/>
        </authorList>
    </citation>
    <scope>NUCLEOTIDE SEQUENCE [LARGE SCALE GENOMIC DNA]</scope>
    <source>
        <strain evidence="10">BIHB4019</strain>
    </source>
</reference>
<keyword evidence="2" id="KW-1003">Cell membrane</keyword>
<feature type="transmembrane region" description="Helical" evidence="8">
    <location>
        <begin position="156"/>
        <end position="177"/>
    </location>
</feature>
<keyword evidence="7 8" id="KW-0472">Membrane</keyword>
<dbReference type="GO" id="GO:0005886">
    <property type="term" value="C:plasma membrane"/>
    <property type="evidence" value="ECO:0007669"/>
    <property type="project" value="UniProtKB-SubCell"/>
</dbReference>
<evidence type="ECO:0000256" key="6">
    <source>
        <dbReference type="ARBA" id="ARBA00022989"/>
    </source>
</evidence>
<comment type="subcellular location">
    <subcellularLocation>
        <location evidence="1">Cell membrane</location>
        <topology evidence="1">Multi-pass membrane protein</topology>
    </subcellularLocation>
</comment>
<feature type="transmembrane region" description="Helical" evidence="8">
    <location>
        <begin position="7"/>
        <end position="27"/>
    </location>
</feature>
<evidence type="ECO:0000256" key="1">
    <source>
        <dbReference type="ARBA" id="ARBA00004651"/>
    </source>
</evidence>
<evidence type="ECO:0000259" key="9">
    <source>
        <dbReference type="Pfam" id="PF13231"/>
    </source>
</evidence>
<evidence type="ECO:0000256" key="5">
    <source>
        <dbReference type="ARBA" id="ARBA00022692"/>
    </source>
</evidence>
<keyword evidence="5 8" id="KW-0812">Transmembrane</keyword>
<accession>A0A1B2DD25</accession>
<dbReference type="InterPro" id="IPR050297">
    <property type="entry name" value="LipidA_mod_glycosyltrf_83"/>
</dbReference>
<keyword evidence="4" id="KW-0808">Transferase</keyword>
<feature type="transmembrane region" description="Helical" evidence="8">
    <location>
        <begin position="434"/>
        <end position="454"/>
    </location>
</feature>
<feature type="transmembrane region" description="Helical" evidence="8">
    <location>
        <begin position="47"/>
        <end position="67"/>
    </location>
</feature>
<dbReference type="Pfam" id="PF13231">
    <property type="entry name" value="PMT_2"/>
    <property type="match status" value="1"/>
</dbReference>
<dbReference type="GO" id="GO:0009103">
    <property type="term" value="P:lipopolysaccharide biosynthetic process"/>
    <property type="evidence" value="ECO:0007669"/>
    <property type="project" value="UniProtKB-ARBA"/>
</dbReference>
<dbReference type="RefSeq" id="WP_099516993.1">
    <property type="nucleotide sequence ID" value="NZ_CP016808.1"/>
</dbReference>
<evidence type="ECO:0000256" key="7">
    <source>
        <dbReference type="ARBA" id="ARBA00023136"/>
    </source>
</evidence>
<keyword evidence="6 8" id="KW-1133">Transmembrane helix</keyword>
<dbReference type="EMBL" id="CP016808">
    <property type="protein sequence ID" value="ANY65602.1"/>
    <property type="molecule type" value="Genomic_DNA"/>
</dbReference>
<evidence type="ECO:0000256" key="4">
    <source>
        <dbReference type="ARBA" id="ARBA00022679"/>
    </source>
</evidence>
<dbReference type="AlphaFoldDB" id="A0A1B2DD25"/>
<evidence type="ECO:0000256" key="2">
    <source>
        <dbReference type="ARBA" id="ARBA00022475"/>
    </source>
</evidence>
<organism evidence="10">
    <name type="scientific">Paenibacillus sp. BIHB 4019</name>
    <dbReference type="NCBI Taxonomy" id="1870819"/>
    <lineage>
        <taxon>Bacteria</taxon>
        <taxon>Bacillati</taxon>
        <taxon>Bacillota</taxon>
        <taxon>Bacilli</taxon>
        <taxon>Bacillales</taxon>
        <taxon>Paenibacillaceae</taxon>
        <taxon>Paenibacillus</taxon>
    </lineage>
</organism>
<proteinExistence type="predicted"/>
<sequence length="518" mass="59730">MVKGIQKILYVLLACFIGLFIASSFFVRAEYQFYEYGDTPHLGKQQLVLFILIIGTVLALSIFLYKLCLKLNKYSWKIVIPATLLLSCALQIAIIFLFPRLPTDDSETVLSLAMSMLYQKDYSTFQTGGYLYMFPFNFSIVLYLKTLLQLFPDNYLVIKAFNILFTLVTTLMIYLLYRELNSKSKENDYGVLVFGATYIPALFMSNFIYNDVIATAFLTSALYFSVRFIRTKSIKTIILAAILLAIGNYFRSIGVIFLIAVLLSLIFNLRKIGVKKAIASLILLAALFNVPAWTQNAALQATNVVDESVNENSAPVYMWLNMGINKDTFGFWDNRQSYNIYQRDAGYNKADSVELFKESISNKLSEASIGDLTEMYFKKIVWTWTEGTYQMERYGMGNDGSSDTGGRRSFNLERYSYTTWATDLFKADSNYRTGLLWVLYVMSFLMYVGIFIRLLGGIKGKRFEETSLILVILGFIGFYLLWEIKSRYIYPVYPLLIVLSYMGFKDFYEYGWKKYFQR</sequence>
<feature type="transmembrane region" description="Helical" evidence="8">
    <location>
        <begin position="212"/>
        <end position="230"/>
    </location>
</feature>
<gene>
    <name evidence="10" type="ORF">BBD42_03360</name>
</gene>